<reference evidence="2" key="3">
    <citation type="submission" date="2024-03" db="EMBL/GenBank/DDBJ databases">
        <title>The Genome Sequence of Enterococcus sp. DIV0242b.</title>
        <authorList>
            <consortium name="The Broad Institute Genomics Platform"/>
            <consortium name="The Broad Institute Microbial Omics Core"/>
            <consortium name="The Broad Institute Genomic Center for Infectious Diseases"/>
            <person name="Earl A."/>
            <person name="Manson A."/>
            <person name="Gilmore M."/>
            <person name="Schwartman J."/>
            <person name="Shea T."/>
            <person name="Abouelleil A."/>
            <person name="Cao P."/>
            <person name="Chapman S."/>
            <person name="Cusick C."/>
            <person name="Young S."/>
            <person name="Neafsey D."/>
            <person name="Nusbaum C."/>
            <person name="Birren B."/>
        </authorList>
    </citation>
    <scope>NUCLEOTIDE SEQUENCE</scope>
    <source>
        <strain evidence="2">9E7_DIV0242</strain>
    </source>
</reference>
<organism evidence="1">
    <name type="scientific">Candidatus Enterococcus clewellii</name>
    <dbReference type="NCBI Taxonomy" id="1834193"/>
    <lineage>
        <taxon>Bacteria</taxon>
        <taxon>Bacillati</taxon>
        <taxon>Bacillota</taxon>
        <taxon>Bacilli</taxon>
        <taxon>Lactobacillales</taxon>
        <taxon>Enterococcaceae</taxon>
        <taxon>Enterococcus</taxon>
    </lineage>
</organism>
<dbReference type="OrthoDB" id="2300768at2"/>
<dbReference type="EMBL" id="NGMM01000005">
    <property type="protein sequence ID" value="OTP13695.1"/>
    <property type="molecule type" value="Genomic_DNA"/>
</dbReference>
<keyword evidence="3" id="KW-1185">Reference proteome</keyword>
<dbReference type="Proteomes" id="UP000195141">
    <property type="component" value="Chromosome"/>
</dbReference>
<evidence type="ECO:0000313" key="2">
    <source>
        <dbReference type="EMBL" id="WYJ89913.1"/>
    </source>
</evidence>
<dbReference type="AlphaFoldDB" id="A0A242K3X0"/>
<gene>
    <name evidence="2" type="ORF">A5888_001641</name>
    <name evidence="1" type="ORF">A5888_003173</name>
</gene>
<proteinExistence type="predicted"/>
<name>A0A242K3X0_9ENTE</name>
<sequence length="100" mass="11765">MIQRIRDAEHLRSIYTADKAKNNCGDVVDGKLVRAFACTSNPLMFMDKEGRKIVTNEWFVNYKDELIFNIKKNYWINMKLYVTGESAITDRIYYLESEAE</sequence>
<reference evidence="2" key="2">
    <citation type="submission" date="2017-05" db="EMBL/GenBank/DDBJ databases">
        <authorList>
            <consortium name="The Broad Institute Genomics Platform"/>
            <consortium name="The Broad Institute Genomic Center for Infectious Diseases"/>
            <person name="Earl A."/>
            <person name="Manson A."/>
            <person name="Schwartman J."/>
            <person name="Gilmore M."/>
            <person name="Abouelleil A."/>
            <person name="Cao P."/>
            <person name="Chapman S."/>
            <person name="Cusick C."/>
            <person name="Shea T."/>
            <person name="Young S."/>
            <person name="Neafsey D."/>
            <person name="Nusbaum C."/>
            <person name="Birren B."/>
        </authorList>
    </citation>
    <scope>NUCLEOTIDE SEQUENCE</scope>
    <source>
        <strain evidence="2">9E7_DIV0242</strain>
    </source>
</reference>
<dbReference type="RefSeq" id="WP_086350168.1">
    <property type="nucleotide sequence ID" value="NZ_CP147247.1"/>
</dbReference>
<dbReference type="EMBL" id="CP147247">
    <property type="protein sequence ID" value="WYJ89913.1"/>
    <property type="molecule type" value="Genomic_DNA"/>
</dbReference>
<accession>A0A242K3X0</accession>
<reference evidence="1" key="1">
    <citation type="submission" date="2017-05" db="EMBL/GenBank/DDBJ databases">
        <title>The Genome Sequence of Enterococcus sp. 9E7_DIV0242.</title>
        <authorList>
            <consortium name="The Broad Institute Genomics Platform"/>
            <consortium name="The Broad Institute Genomic Center for Infectious Diseases"/>
            <person name="Earl A."/>
            <person name="Manson A."/>
            <person name="Schwartman J."/>
            <person name="Gilmore M."/>
            <person name="Abouelleil A."/>
            <person name="Cao P."/>
            <person name="Chapman S."/>
            <person name="Cusick C."/>
            <person name="Shea T."/>
            <person name="Young S."/>
            <person name="Neafsey D."/>
            <person name="Nusbaum C."/>
            <person name="Birren B."/>
        </authorList>
    </citation>
    <scope>NUCLEOTIDE SEQUENCE [LARGE SCALE GENOMIC DNA]</scope>
    <source>
        <strain evidence="1">9E7_DIV0242</strain>
    </source>
</reference>
<evidence type="ECO:0000313" key="3">
    <source>
        <dbReference type="Proteomes" id="UP000195141"/>
    </source>
</evidence>
<protein>
    <submittedName>
        <fullName evidence="1">Uncharacterized protein</fullName>
    </submittedName>
</protein>
<evidence type="ECO:0000313" key="1">
    <source>
        <dbReference type="EMBL" id="OTP13695.1"/>
    </source>
</evidence>